<comment type="caution">
    <text evidence="1">The sequence shown here is derived from an EMBL/GenBank/DDBJ whole genome shotgun (WGS) entry which is preliminary data.</text>
</comment>
<name>A0A812PI68_9DINO</name>
<dbReference type="InterPro" id="IPR027417">
    <property type="entry name" value="P-loop_NTPase"/>
</dbReference>
<dbReference type="AlphaFoldDB" id="A0A812PI68"/>
<dbReference type="Proteomes" id="UP000604046">
    <property type="component" value="Unassembled WGS sequence"/>
</dbReference>
<dbReference type="Gene3D" id="3.40.50.300">
    <property type="entry name" value="P-loop containing nucleotide triphosphate hydrolases"/>
    <property type="match status" value="1"/>
</dbReference>
<dbReference type="SUPFAM" id="SSF52540">
    <property type="entry name" value="P-loop containing nucleoside triphosphate hydrolases"/>
    <property type="match status" value="1"/>
</dbReference>
<evidence type="ECO:0000313" key="2">
    <source>
        <dbReference type="Proteomes" id="UP000604046"/>
    </source>
</evidence>
<dbReference type="EMBL" id="CAJNDS010002186">
    <property type="protein sequence ID" value="CAE7363594.1"/>
    <property type="molecule type" value="Genomic_DNA"/>
</dbReference>
<reference evidence="1" key="1">
    <citation type="submission" date="2021-02" db="EMBL/GenBank/DDBJ databases">
        <authorList>
            <person name="Dougan E. K."/>
            <person name="Rhodes N."/>
            <person name="Thang M."/>
            <person name="Chan C."/>
        </authorList>
    </citation>
    <scope>NUCLEOTIDE SEQUENCE</scope>
</reference>
<dbReference type="OrthoDB" id="418671at2759"/>
<gene>
    <name evidence="1" type="primary">TY2B-C</name>
    <name evidence="1" type="ORF">SNAT2548_LOCUS19653</name>
</gene>
<sequence length="445" mass="50519">MNWASLVLVSASGCIDTDPEPFFVHSGASTSSWQRAESGDHASQSWVETQFQIVEDQARSCWSRGGRYWETDLDTSSYVATLRIAGSTWEAADCPECLQNFVDLWNGLPDRLLGGICAHALCDRGQVQSRIYPLYLSRALHVEFALPSPAQHVKVRELSHWSQLRLDFVVGGINSCGTTSMAKALDQIGDIDFTMDGEDNFFYRHDSLLPYREEVESFNFQWLSHSCSQCLRGLRHPGLYHSHRVRLALAHIPRLKVVIVVCDPVSRFEKWFWMFLHCKSYPAKPRHKLKADGPERCFHSPASALEEPEMLRQSSFGFHLRSLHSVFGSRLRVIHQAHLRHHPIEACTNVVQFLGARMPPSFKVERHNHQRGYRTNMCQNQSLVADLQKLLLEEYDAMEVVLSAAGGGLALPKELQLRQTRCDRPEEMQGMAPEVDRAPLLVAMP</sequence>
<proteinExistence type="predicted"/>
<accession>A0A812PI68</accession>
<protein>
    <submittedName>
        <fullName evidence="1">TY2B-C protein</fullName>
    </submittedName>
</protein>
<keyword evidence="2" id="KW-1185">Reference proteome</keyword>
<evidence type="ECO:0000313" key="1">
    <source>
        <dbReference type="EMBL" id="CAE7363594.1"/>
    </source>
</evidence>
<organism evidence="1 2">
    <name type="scientific">Symbiodinium natans</name>
    <dbReference type="NCBI Taxonomy" id="878477"/>
    <lineage>
        <taxon>Eukaryota</taxon>
        <taxon>Sar</taxon>
        <taxon>Alveolata</taxon>
        <taxon>Dinophyceae</taxon>
        <taxon>Suessiales</taxon>
        <taxon>Symbiodiniaceae</taxon>
        <taxon>Symbiodinium</taxon>
    </lineage>
</organism>